<dbReference type="Proteomes" id="UP001162131">
    <property type="component" value="Unassembled WGS sequence"/>
</dbReference>
<dbReference type="InterPro" id="IPR013763">
    <property type="entry name" value="Cyclin-like_dom"/>
</dbReference>
<evidence type="ECO:0000256" key="1">
    <source>
        <dbReference type="RuleBase" id="RU000383"/>
    </source>
</evidence>
<name>A0AAU9JN31_9CILI</name>
<reference evidence="3" key="1">
    <citation type="submission" date="2021-09" db="EMBL/GenBank/DDBJ databases">
        <authorList>
            <consortium name="AG Swart"/>
            <person name="Singh M."/>
            <person name="Singh A."/>
            <person name="Seah K."/>
            <person name="Emmerich C."/>
        </authorList>
    </citation>
    <scope>NUCLEOTIDE SEQUENCE</scope>
    <source>
        <strain evidence="3">ATCC30299</strain>
    </source>
</reference>
<protein>
    <recommendedName>
        <fullName evidence="2">Cyclin-like domain-containing protein</fullName>
    </recommendedName>
</protein>
<dbReference type="Gene3D" id="1.10.472.10">
    <property type="entry name" value="Cyclin-like"/>
    <property type="match status" value="2"/>
</dbReference>
<dbReference type="AlphaFoldDB" id="A0AAU9JN31"/>
<feature type="domain" description="Cyclin-like" evidence="2">
    <location>
        <begin position="191"/>
        <end position="298"/>
    </location>
</feature>
<keyword evidence="1" id="KW-0195">Cyclin</keyword>
<evidence type="ECO:0000313" key="3">
    <source>
        <dbReference type="EMBL" id="CAG9325652.1"/>
    </source>
</evidence>
<dbReference type="CDD" id="cd00043">
    <property type="entry name" value="CYCLIN_SF"/>
    <property type="match status" value="1"/>
</dbReference>
<comment type="caution">
    <text evidence="3">The sequence shown here is derived from an EMBL/GenBank/DDBJ whole genome shotgun (WGS) entry which is preliminary data.</text>
</comment>
<dbReference type="SUPFAM" id="SSF47954">
    <property type="entry name" value="Cyclin-like"/>
    <property type="match status" value="2"/>
</dbReference>
<proteinExistence type="inferred from homology"/>
<dbReference type="SMART" id="SM00385">
    <property type="entry name" value="CYCLIN"/>
    <property type="match status" value="2"/>
</dbReference>
<dbReference type="Pfam" id="PF00134">
    <property type="entry name" value="Cyclin_N"/>
    <property type="match status" value="1"/>
</dbReference>
<evidence type="ECO:0000259" key="2">
    <source>
        <dbReference type="SMART" id="SM00385"/>
    </source>
</evidence>
<dbReference type="PANTHER" id="PTHR10177">
    <property type="entry name" value="CYCLINS"/>
    <property type="match status" value="1"/>
</dbReference>
<accession>A0AAU9JN31</accession>
<gene>
    <name evidence="3" type="ORF">BSTOLATCC_MIC39451</name>
</gene>
<feature type="domain" description="Cyclin-like" evidence="2">
    <location>
        <begin position="92"/>
        <end position="178"/>
    </location>
</feature>
<dbReference type="InterPro" id="IPR036915">
    <property type="entry name" value="Cyclin-like_sf"/>
</dbReference>
<dbReference type="InterPro" id="IPR006671">
    <property type="entry name" value="Cyclin_N"/>
</dbReference>
<keyword evidence="4" id="KW-1185">Reference proteome</keyword>
<organism evidence="3 4">
    <name type="scientific">Blepharisma stoltei</name>
    <dbReference type="NCBI Taxonomy" id="1481888"/>
    <lineage>
        <taxon>Eukaryota</taxon>
        <taxon>Sar</taxon>
        <taxon>Alveolata</taxon>
        <taxon>Ciliophora</taxon>
        <taxon>Postciliodesmatophora</taxon>
        <taxon>Heterotrichea</taxon>
        <taxon>Heterotrichida</taxon>
        <taxon>Blepharismidae</taxon>
        <taxon>Blepharisma</taxon>
    </lineage>
</organism>
<dbReference type="InterPro" id="IPR039361">
    <property type="entry name" value="Cyclin"/>
</dbReference>
<dbReference type="EMBL" id="CAJZBQ010000039">
    <property type="protein sequence ID" value="CAG9325652.1"/>
    <property type="molecule type" value="Genomic_DNA"/>
</dbReference>
<evidence type="ECO:0000313" key="4">
    <source>
        <dbReference type="Proteomes" id="UP001162131"/>
    </source>
</evidence>
<sequence>MLTRRKLHGSSSSHSLMRGSIKENITIIKITKGKSRTPRRSSSPIPRIKNISNLPLSESIPQTFLITEAQSFIPKPLAHQIITPENRSMMVDWMVEVTATFCTPQTFFLATKIMDKFFAVFIKPLETSMLHVLGVTSMFIASKFEDNVPLRLKQIIEKIAHNRLTYPDIKITELLMLKFLGFRVNFTTCYDFLLSLATEFRLPQSVFETAKIICYYSQIFYSHLDFKASQVGFSALIIACTSLNQHSVASKLIEKYKDGESLNPIIKKIRADILDLPRLKNLYASPAKFLEFEIALKTPGPLFRFLNPYVEQEQQRLLSNPN</sequence>
<comment type="similarity">
    <text evidence="1">Belongs to the cyclin family.</text>
</comment>